<sequence>MPLVLVGVAVELGFQVGEGLIDGRIEVFFEAFGQKHLLFDRGGDTDMRLTVFVDFHGHTDARYLQRRIMREERFDLFGRRLPDQFRDFKVPPVDDDLHTLPPSERCRGGMPHR</sequence>
<accession>A0A645BPV6</accession>
<reference evidence="2" key="1">
    <citation type="submission" date="2019-08" db="EMBL/GenBank/DDBJ databases">
        <authorList>
            <person name="Kucharzyk K."/>
            <person name="Murdoch R.W."/>
            <person name="Higgins S."/>
            <person name="Loffler F."/>
        </authorList>
    </citation>
    <scope>NUCLEOTIDE SEQUENCE</scope>
</reference>
<name>A0A645BPV6_9ZZZZ</name>
<protein>
    <submittedName>
        <fullName evidence="2">Uncharacterized protein</fullName>
    </submittedName>
</protein>
<feature type="region of interest" description="Disordered" evidence="1">
    <location>
        <begin position="93"/>
        <end position="113"/>
    </location>
</feature>
<organism evidence="2">
    <name type="scientific">bioreactor metagenome</name>
    <dbReference type="NCBI Taxonomy" id="1076179"/>
    <lineage>
        <taxon>unclassified sequences</taxon>
        <taxon>metagenomes</taxon>
        <taxon>ecological metagenomes</taxon>
    </lineage>
</organism>
<dbReference type="EMBL" id="VSSQ01021718">
    <property type="protein sequence ID" value="MPM67480.1"/>
    <property type="molecule type" value="Genomic_DNA"/>
</dbReference>
<evidence type="ECO:0000256" key="1">
    <source>
        <dbReference type="SAM" id="MobiDB-lite"/>
    </source>
</evidence>
<proteinExistence type="predicted"/>
<gene>
    <name evidence="2" type="ORF">SDC9_114403</name>
</gene>
<dbReference type="AlphaFoldDB" id="A0A645BPV6"/>
<comment type="caution">
    <text evidence="2">The sequence shown here is derived from an EMBL/GenBank/DDBJ whole genome shotgun (WGS) entry which is preliminary data.</text>
</comment>
<evidence type="ECO:0000313" key="2">
    <source>
        <dbReference type="EMBL" id="MPM67480.1"/>
    </source>
</evidence>